<dbReference type="EMBL" id="JABRWJ010000031">
    <property type="protein sequence ID" value="NRF72454.1"/>
    <property type="molecule type" value="Genomic_DNA"/>
</dbReference>
<reference evidence="2 3" key="1">
    <citation type="submission" date="2020-05" db="EMBL/GenBank/DDBJ databases">
        <title>Aquincola sp. isolate from soil.</title>
        <authorList>
            <person name="Han J."/>
            <person name="Kim D.-U."/>
        </authorList>
    </citation>
    <scope>NUCLEOTIDE SEQUENCE [LARGE SCALE GENOMIC DNA]</scope>
    <source>
        <strain evidence="2 3">S2</strain>
    </source>
</reference>
<dbReference type="RefSeq" id="WP_173135712.1">
    <property type="nucleotide sequence ID" value="NZ_JABRWJ010000031.1"/>
</dbReference>
<feature type="chain" id="PRO_5046246767" description="DUF1795 domain-containing protein" evidence="1">
    <location>
        <begin position="25"/>
        <end position="171"/>
    </location>
</feature>
<sequence length="171" mass="18906">MKHHRAAALALLAWNATCPSTASAENLEFRGLSIEWLDGFTRESFISNDMFAFKDRAGTRLVVQVFPSTLVPGSLEATRLIEARRTFVEDQLPKLQRVCDITNPTARAISSSGLELYSNACKRRNPGGAEFVLQYFLVSPAGGLALFTVYGNGTAGMEYKKYTVLFESAKW</sequence>
<keyword evidence="3" id="KW-1185">Reference proteome</keyword>
<evidence type="ECO:0008006" key="4">
    <source>
        <dbReference type="Google" id="ProtNLM"/>
    </source>
</evidence>
<dbReference type="Proteomes" id="UP000737171">
    <property type="component" value="Unassembled WGS sequence"/>
</dbReference>
<name>A0ABX2EUP6_9BURK</name>
<proteinExistence type="predicted"/>
<protein>
    <recommendedName>
        <fullName evidence="4">DUF1795 domain-containing protein</fullName>
    </recommendedName>
</protein>
<keyword evidence="1" id="KW-0732">Signal</keyword>
<evidence type="ECO:0000313" key="2">
    <source>
        <dbReference type="EMBL" id="NRF72454.1"/>
    </source>
</evidence>
<evidence type="ECO:0000313" key="3">
    <source>
        <dbReference type="Proteomes" id="UP000737171"/>
    </source>
</evidence>
<evidence type="ECO:0000256" key="1">
    <source>
        <dbReference type="SAM" id="SignalP"/>
    </source>
</evidence>
<gene>
    <name evidence="2" type="ORF">HLB44_36445</name>
</gene>
<organism evidence="2 3">
    <name type="scientific">Pseudaquabacterium terrae</name>
    <dbReference type="NCBI Taxonomy" id="2732868"/>
    <lineage>
        <taxon>Bacteria</taxon>
        <taxon>Pseudomonadati</taxon>
        <taxon>Pseudomonadota</taxon>
        <taxon>Betaproteobacteria</taxon>
        <taxon>Burkholderiales</taxon>
        <taxon>Sphaerotilaceae</taxon>
        <taxon>Pseudaquabacterium</taxon>
    </lineage>
</organism>
<feature type="signal peptide" evidence="1">
    <location>
        <begin position="1"/>
        <end position="24"/>
    </location>
</feature>
<comment type="caution">
    <text evidence="2">The sequence shown here is derived from an EMBL/GenBank/DDBJ whole genome shotgun (WGS) entry which is preliminary data.</text>
</comment>
<accession>A0ABX2EUP6</accession>